<comment type="caution">
    <text evidence="1">The sequence shown here is derived from an EMBL/GenBank/DDBJ whole genome shotgun (WGS) entry which is preliminary data.</text>
</comment>
<evidence type="ECO:0000313" key="1">
    <source>
        <dbReference type="EMBL" id="EWM30146.1"/>
    </source>
</evidence>
<sequence>MGGHPSKPARHGRCCNSRERAFMLVSWDAAFLTRMMRSATSLEDNGREVDAAQRVMDLSQIFAVAPPPVVDARRLLTLVEQGVQNQSATTLNNTTTPVFRWVRARLVLFAPEVTPSLAQLQQNTRLWRIFRRRRYFPVLGPRDLQAQVVAQALNRFQRHAKRHGPGVIVIVAGDGALEAVPSFATSLRAMLRWGHRLEVWSWEGAVPPPLHGTGRGVGRRKGPCVFSECTPAHDTVPIRRFRGHQCLR</sequence>
<reference evidence="1 2" key="1">
    <citation type="journal article" date="2014" name="Mol. Plant">
        <title>Chromosome Scale Genome Assembly and Transcriptome Profiling of Nannochloropsis gaditana in Nitrogen Depletion.</title>
        <authorList>
            <person name="Corteggiani Carpinelli E."/>
            <person name="Telatin A."/>
            <person name="Vitulo N."/>
            <person name="Forcato C."/>
            <person name="D'Angelo M."/>
            <person name="Schiavon R."/>
            <person name="Vezzi A."/>
            <person name="Giacometti G.M."/>
            <person name="Morosinotto T."/>
            <person name="Valle G."/>
        </authorList>
    </citation>
    <scope>NUCLEOTIDE SEQUENCE [LARGE SCALE GENOMIC DNA]</scope>
    <source>
        <strain evidence="1 2">B-31</strain>
    </source>
</reference>
<dbReference type="EMBL" id="AZIL01000041">
    <property type="protein sequence ID" value="EWM30146.1"/>
    <property type="molecule type" value="Genomic_DNA"/>
</dbReference>
<proteinExistence type="predicted"/>
<organism evidence="1 2">
    <name type="scientific">Nannochloropsis gaditana</name>
    <dbReference type="NCBI Taxonomy" id="72520"/>
    <lineage>
        <taxon>Eukaryota</taxon>
        <taxon>Sar</taxon>
        <taxon>Stramenopiles</taxon>
        <taxon>Ochrophyta</taxon>
        <taxon>Eustigmatophyceae</taxon>
        <taxon>Eustigmatales</taxon>
        <taxon>Monodopsidaceae</taxon>
        <taxon>Nannochloropsis</taxon>
    </lineage>
</organism>
<gene>
    <name evidence="1" type="ORF">Naga_100115g18</name>
</gene>
<name>W7UBK7_9STRA</name>
<accession>W7UBK7</accession>
<dbReference type="AlphaFoldDB" id="W7UBK7"/>
<dbReference type="Proteomes" id="UP000019335">
    <property type="component" value="Chromosome 1"/>
</dbReference>
<keyword evidence="2" id="KW-1185">Reference proteome</keyword>
<protein>
    <submittedName>
        <fullName evidence="1">Uncharacterized protein</fullName>
    </submittedName>
</protein>
<evidence type="ECO:0000313" key="2">
    <source>
        <dbReference type="Proteomes" id="UP000019335"/>
    </source>
</evidence>